<evidence type="ECO:0000313" key="3">
    <source>
        <dbReference type="Proteomes" id="UP000297031"/>
    </source>
</evidence>
<dbReference type="InterPro" id="IPR010870">
    <property type="entry name" value="Porin_O/P"/>
</dbReference>
<dbReference type="Proteomes" id="UP000297031">
    <property type="component" value="Chromosome"/>
</dbReference>
<feature type="chain" id="PRO_5020499795" evidence="1">
    <location>
        <begin position="21"/>
        <end position="404"/>
    </location>
</feature>
<protein>
    <submittedName>
        <fullName evidence="2">Porin</fullName>
    </submittedName>
</protein>
<dbReference type="RefSeq" id="WP_136409435.1">
    <property type="nucleotide sequence ID" value="NZ_CP039393.1"/>
</dbReference>
<dbReference type="KEGG" id="mgod:E7746_00215"/>
<evidence type="ECO:0000313" key="2">
    <source>
        <dbReference type="EMBL" id="QCD34417.1"/>
    </source>
</evidence>
<proteinExistence type="predicted"/>
<reference evidence="2 3" key="1">
    <citation type="submission" date="2019-02" db="EMBL/GenBank/DDBJ databases">
        <title>Isolation and identification of novel species under the genus Muribaculum.</title>
        <authorList>
            <person name="Miyake S."/>
            <person name="Ding Y."/>
            <person name="Low A."/>
            <person name="Soh M."/>
            <person name="Seedorf H."/>
        </authorList>
    </citation>
    <scope>NUCLEOTIDE SEQUENCE [LARGE SCALE GENOMIC DNA]</scope>
    <source>
        <strain evidence="2 3">TLL-A4</strain>
    </source>
</reference>
<dbReference type="InterPro" id="IPR023614">
    <property type="entry name" value="Porin_dom_sf"/>
</dbReference>
<organism evidence="2 3">
    <name type="scientific">Muribaculum gordoncarteri</name>
    <dbReference type="NCBI Taxonomy" id="2530390"/>
    <lineage>
        <taxon>Bacteria</taxon>
        <taxon>Pseudomonadati</taxon>
        <taxon>Bacteroidota</taxon>
        <taxon>Bacteroidia</taxon>
        <taxon>Bacteroidales</taxon>
        <taxon>Muribaculaceae</taxon>
        <taxon>Muribaculum</taxon>
    </lineage>
</organism>
<dbReference type="OrthoDB" id="1058127at2"/>
<dbReference type="AlphaFoldDB" id="A0A4V1D194"/>
<evidence type="ECO:0000256" key="1">
    <source>
        <dbReference type="SAM" id="SignalP"/>
    </source>
</evidence>
<dbReference type="EMBL" id="CP039393">
    <property type="protein sequence ID" value="QCD34417.1"/>
    <property type="molecule type" value="Genomic_DNA"/>
</dbReference>
<name>A0A4V1D194_9BACT</name>
<dbReference type="Pfam" id="PF07396">
    <property type="entry name" value="Porin_O_P"/>
    <property type="match status" value="1"/>
</dbReference>
<gene>
    <name evidence="2" type="ORF">E7746_00215</name>
</gene>
<keyword evidence="3" id="KW-1185">Reference proteome</keyword>
<feature type="signal peptide" evidence="1">
    <location>
        <begin position="1"/>
        <end position="20"/>
    </location>
</feature>
<dbReference type="SUPFAM" id="SSF56935">
    <property type="entry name" value="Porins"/>
    <property type="match status" value="1"/>
</dbReference>
<keyword evidence="1" id="KW-0732">Signal</keyword>
<dbReference type="Gene3D" id="2.40.160.10">
    <property type="entry name" value="Porin"/>
    <property type="match status" value="1"/>
</dbReference>
<sequence length="404" mass="44453">MKKIFAIMSIMLMLHATASAQYDADTENGVVSLAGRDGFTWSSNSGDFVFKPYLLVQTSANYNYYDDEGLDAAYNQDNVANSGFAIPYAVLGFTGKAFGIVTYNLSINAAASGGNLLQQAWADVKLRDEVAVRVGKFKTPFSHAILTTLGETLMPSLPSSLTTPVIMPHSLNAVAPKIGTGFDLGVEVHGMIRDRWGYQAGIFNGTGSAINSATKTFSDDWHIPSLLYACRFTFQPKGVMPATQGNPRQLDLDRMLIGVSASLNVESENESTNDFRAGAEFAWLKGRMYIGAELYYMRVGFTKRQKIHDSYSYTGGYIQGGYFITDRLQGALRYDLMDRNGLDRGGLLNMPAAGINYFFKGCNLKLQAMYQYMGRVGHDSQLDRDNDNLGLAMHSGTVMIQYTF</sequence>
<accession>A0A4V1D194</accession>